<dbReference type="Gene3D" id="3.40.50.410">
    <property type="entry name" value="von Willebrand factor, type A domain"/>
    <property type="match status" value="1"/>
</dbReference>
<keyword evidence="2" id="KW-1185">Reference proteome</keyword>
<reference evidence="1 2" key="1">
    <citation type="submission" date="2017-03" db="EMBL/GenBank/DDBJ databases">
        <authorList>
            <person name="Afonso C.L."/>
            <person name="Miller P.J."/>
            <person name="Scott M.A."/>
            <person name="Spackman E."/>
            <person name="Goraichik I."/>
            <person name="Dimitrov K.M."/>
            <person name="Suarez D.L."/>
            <person name="Swayne D.E."/>
        </authorList>
    </citation>
    <scope>NUCLEOTIDE SEQUENCE [LARGE SCALE GENOMIC DNA]</scope>
    <source>
        <strain evidence="1 2">CECT 7745</strain>
    </source>
</reference>
<name>A0A1X7BNC3_9RHOB</name>
<protein>
    <recommendedName>
        <fullName evidence="3">VWFA domain-containing protein</fullName>
    </recommendedName>
</protein>
<accession>A0A1X7BNC3</accession>
<gene>
    <name evidence="1" type="ORF">ROA7745_00863</name>
</gene>
<dbReference type="AlphaFoldDB" id="A0A1X7BNC3"/>
<sequence>MTVAAIRGPDEHMVQFVRLFLILFAAAAGLSGPARSGQPVAIELVLAVDTSISVSAAEYQLQMQGIAQALRHPDILAAISDQPGGVAITLVHWSLGSRNRQAVGWHWLKSDAEVFDFASEIERAPRIGAGRGTSISDAIVFSTRLLAENEFAGRALKIDISGDSRHNSGPSPHAARDLAVLAGVTINGLVIEDGDRNLGEYYRQLVIGGEGAFVMSVDRNRDFALAMQRKLARELAPIAALPTSVFSLAGCKTCGQPADKISTDGASP</sequence>
<organism evidence="1 2">
    <name type="scientific">Roseovarius aestuarii</name>
    <dbReference type="NCBI Taxonomy" id="475083"/>
    <lineage>
        <taxon>Bacteria</taxon>
        <taxon>Pseudomonadati</taxon>
        <taxon>Pseudomonadota</taxon>
        <taxon>Alphaproteobacteria</taxon>
        <taxon>Rhodobacterales</taxon>
        <taxon>Roseobacteraceae</taxon>
        <taxon>Roseovarius</taxon>
    </lineage>
</organism>
<dbReference type="EMBL" id="FWXB01000002">
    <property type="protein sequence ID" value="SMC11054.1"/>
    <property type="molecule type" value="Genomic_DNA"/>
</dbReference>
<dbReference type="InterPro" id="IPR010607">
    <property type="entry name" value="DUF1194"/>
</dbReference>
<dbReference type="Pfam" id="PF06707">
    <property type="entry name" value="DUF1194"/>
    <property type="match status" value="1"/>
</dbReference>
<dbReference type="InterPro" id="IPR036465">
    <property type="entry name" value="vWFA_dom_sf"/>
</dbReference>
<evidence type="ECO:0000313" key="1">
    <source>
        <dbReference type="EMBL" id="SMC11054.1"/>
    </source>
</evidence>
<dbReference type="SUPFAM" id="SSF53300">
    <property type="entry name" value="vWA-like"/>
    <property type="match status" value="1"/>
</dbReference>
<proteinExistence type="predicted"/>
<evidence type="ECO:0008006" key="3">
    <source>
        <dbReference type="Google" id="ProtNLM"/>
    </source>
</evidence>
<dbReference type="Proteomes" id="UP000193224">
    <property type="component" value="Unassembled WGS sequence"/>
</dbReference>
<evidence type="ECO:0000313" key="2">
    <source>
        <dbReference type="Proteomes" id="UP000193224"/>
    </source>
</evidence>